<dbReference type="Gene3D" id="1.25.40.10">
    <property type="entry name" value="Tetratricopeptide repeat domain"/>
    <property type="match status" value="2"/>
</dbReference>
<feature type="domain" description="Bacterial transcriptional activator" evidence="1">
    <location>
        <begin position="102"/>
        <end position="224"/>
    </location>
</feature>
<dbReference type="Pfam" id="PF03704">
    <property type="entry name" value="BTAD"/>
    <property type="match status" value="1"/>
</dbReference>
<keyword evidence="3" id="KW-1185">Reference proteome</keyword>
<evidence type="ECO:0000259" key="1">
    <source>
        <dbReference type="SMART" id="SM01043"/>
    </source>
</evidence>
<organism evidence="2 3">
    <name type="scientific">Sinomonas terricola</name>
    <dbReference type="NCBI Taxonomy" id="3110330"/>
    <lineage>
        <taxon>Bacteria</taxon>
        <taxon>Bacillati</taxon>
        <taxon>Actinomycetota</taxon>
        <taxon>Actinomycetes</taxon>
        <taxon>Micrococcales</taxon>
        <taxon>Micrococcaceae</taxon>
        <taxon>Sinomonas</taxon>
    </lineage>
</organism>
<gene>
    <name evidence="2" type="ORF">SPF06_04470</name>
</gene>
<dbReference type="InterPro" id="IPR005158">
    <property type="entry name" value="BTAD"/>
</dbReference>
<evidence type="ECO:0000313" key="3">
    <source>
        <dbReference type="Proteomes" id="UP001304769"/>
    </source>
</evidence>
<dbReference type="Proteomes" id="UP001304769">
    <property type="component" value="Unassembled WGS sequence"/>
</dbReference>
<dbReference type="PANTHER" id="PTHR35807">
    <property type="entry name" value="TRANSCRIPTIONAL REGULATOR REDD-RELATED"/>
    <property type="match status" value="1"/>
</dbReference>
<protein>
    <submittedName>
        <fullName evidence="2">BTAD domain-containing putative transcriptional regulator</fullName>
    </submittedName>
</protein>
<name>A0ABU5T3C1_9MICC</name>
<evidence type="ECO:0000313" key="2">
    <source>
        <dbReference type="EMBL" id="MEA5453971.1"/>
    </source>
</evidence>
<accession>A0ABU5T3C1</accession>
<dbReference type="InterPro" id="IPR051677">
    <property type="entry name" value="AfsR-DnrI-RedD_regulator"/>
</dbReference>
<comment type="caution">
    <text evidence="2">The sequence shown here is derived from an EMBL/GenBank/DDBJ whole genome shotgun (WGS) entry which is preliminary data.</text>
</comment>
<dbReference type="Gene3D" id="1.10.10.10">
    <property type="entry name" value="Winged helix-like DNA-binding domain superfamily/Winged helix DNA-binding domain"/>
    <property type="match status" value="1"/>
</dbReference>
<dbReference type="SMART" id="SM01043">
    <property type="entry name" value="BTAD"/>
    <property type="match status" value="1"/>
</dbReference>
<dbReference type="EMBL" id="JAYGGQ010000001">
    <property type="protein sequence ID" value="MEA5453971.1"/>
    <property type="molecule type" value="Genomic_DNA"/>
</dbReference>
<sequence length="575" mass="61803">MVTCVIVVLGSFRVVVDGRQVPDDSWKRTKAAGLVKILALAEGRQVHRDVLADQLWPDLSGPAAGANLRKALHFARAALGSPDAVQARGDLLVLLPDADVSIDAERFESEGRAALASSAGVAPALALYGGELLPDDRFAVWAEAPRDRLRTLYLRLLKAAGRWDDVLKAEPTDEEAHRAIMVRALGAGDRQSAIRQFEQLCRELRADLGIGPSAETVAVYEEAIAEDRRRAEHRARATLARALIALNRGDLDEASSSARRARELAISANLGREIGEASAVLGIAANMQNRWPEVFEAEFEDFAQGDSARADYVLDAQLCLADYCLCGPDGHRSIAQRAARLRTVAEQTGSLHGQAIAELLLGVASLFSGDLDGARRFLESALELHRRAGAKAGEILTRQRLAELDVLQDRRPDAAREASRALTAAESTWLEPHLVVRLYGVLAGAARSPAEAVRVIERADAALAGRSVCSPCSMGYHVAAATSYALAGRLATARRRLATAEQLAGMWPGGPWHAALWEARAVLRQAEGHDDQANALFREAAAGFAELGRPLDELRCLTRAERRPSLATSGTPLAG</sequence>
<dbReference type="InterPro" id="IPR011990">
    <property type="entry name" value="TPR-like_helical_dom_sf"/>
</dbReference>
<dbReference type="SUPFAM" id="SSF48452">
    <property type="entry name" value="TPR-like"/>
    <property type="match status" value="2"/>
</dbReference>
<dbReference type="RefSeq" id="WP_323277717.1">
    <property type="nucleotide sequence ID" value="NZ_JAYGGQ010000001.1"/>
</dbReference>
<proteinExistence type="predicted"/>
<dbReference type="InterPro" id="IPR036388">
    <property type="entry name" value="WH-like_DNA-bd_sf"/>
</dbReference>
<reference evidence="2 3" key="1">
    <citation type="submission" date="2023-12" db="EMBL/GenBank/DDBJ databases">
        <title>Sinomonas terricola sp. nov, isolated from litchi orchard soil in Guangdong, PR China.</title>
        <authorList>
            <person name="Jiaxin W."/>
            <person name="Yang Z."/>
            <person name="Honghui Z."/>
        </authorList>
    </citation>
    <scope>NUCLEOTIDE SEQUENCE [LARGE SCALE GENOMIC DNA]</scope>
    <source>
        <strain evidence="2 3">JGH33</strain>
    </source>
</reference>